<keyword evidence="3" id="KW-1185">Reference proteome</keyword>
<gene>
    <name evidence="2" type="ORF">C7443_106120</name>
</gene>
<protein>
    <recommendedName>
        <fullName evidence="1">DUF985 domain-containing protein</fullName>
    </recommendedName>
</protein>
<feature type="domain" description="DUF985" evidence="1">
    <location>
        <begin position="6"/>
        <end position="143"/>
    </location>
</feature>
<name>A0A317MUJ3_9GAMM</name>
<dbReference type="RefSeq" id="WP_110018784.1">
    <property type="nucleotide sequence ID" value="NZ_QGTJ01000006.1"/>
</dbReference>
<proteinExistence type="predicted"/>
<dbReference type="Gene3D" id="2.60.120.10">
    <property type="entry name" value="Jelly Rolls"/>
    <property type="match status" value="1"/>
</dbReference>
<dbReference type="Pfam" id="PF06172">
    <property type="entry name" value="Cupin_5"/>
    <property type="match status" value="1"/>
</dbReference>
<dbReference type="InterPro" id="IPR009327">
    <property type="entry name" value="Cupin_DUF985"/>
</dbReference>
<evidence type="ECO:0000313" key="2">
    <source>
        <dbReference type="EMBL" id="PWV61106.1"/>
    </source>
</evidence>
<dbReference type="OrthoDB" id="9798288at2"/>
<evidence type="ECO:0000313" key="3">
    <source>
        <dbReference type="Proteomes" id="UP000246569"/>
    </source>
</evidence>
<dbReference type="InterPro" id="IPR039935">
    <property type="entry name" value="YML079W-like"/>
</dbReference>
<organism evidence="2 3">
    <name type="scientific">Plasticicumulans acidivorans</name>
    <dbReference type="NCBI Taxonomy" id="886464"/>
    <lineage>
        <taxon>Bacteria</taxon>
        <taxon>Pseudomonadati</taxon>
        <taxon>Pseudomonadota</taxon>
        <taxon>Gammaproteobacteria</taxon>
        <taxon>Candidatus Competibacteraceae</taxon>
        <taxon>Plasticicumulans</taxon>
    </lineage>
</organism>
<dbReference type="PANTHER" id="PTHR33387:SF3">
    <property type="entry name" value="DUF985 DOMAIN-CONTAINING PROTEIN"/>
    <property type="match status" value="1"/>
</dbReference>
<dbReference type="InterPro" id="IPR014710">
    <property type="entry name" value="RmlC-like_jellyroll"/>
</dbReference>
<comment type="caution">
    <text evidence="2">The sequence shown here is derived from an EMBL/GenBank/DDBJ whole genome shotgun (WGS) entry which is preliminary data.</text>
</comment>
<dbReference type="SUPFAM" id="SSF51182">
    <property type="entry name" value="RmlC-like cupins"/>
    <property type="match status" value="1"/>
</dbReference>
<dbReference type="AlphaFoldDB" id="A0A317MUJ3"/>
<dbReference type="CDD" id="cd06121">
    <property type="entry name" value="cupin_YML079wp"/>
    <property type="match status" value="1"/>
</dbReference>
<dbReference type="PANTHER" id="PTHR33387">
    <property type="entry name" value="RMLC-LIKE JELLY ROLL FOLD PROTEIN"/>
    <property type="match status" value="1"/>
</dbReference>
<evidence type="ECO:0000259" key="1">
    <source>
        <dbReference type="Pfam" id="PF06172"/>
    </source>
</evidence>
<reference evidence="2 3" key="1">
    <citation type="submission" date="2018-05" db="EMBL/GenBank/DDBJ databases">
        <title>Genomic Encyclopedia of Type Strains, Phase IV (KMG-IV): sequencing the most valuable type-strain genomes for metagenomic binning, comparative biology and taxonomic classification.</title>
        <authorList>
            <person name="Goeker M."/>
        </authorList>
    </citation>
    <scope>NUCLEOTIDE SEQUENCE [LARGE SCALE GENOMIC DNA]</scope>
    <source>
        <strain evidence="2 3">DSM 23606</strain>
    </source>
</reference>
<sequence>MLRAAEWIAGLGLAPHPEGGHYRRVATAAHTLAAAALPAGFGGDRPGATAIHYLLQRGEHSRWHRLKAEEWWLLQAGGPLDLHLLLADGSHRLLRLGYALAAGETLHAVVPPGCWFAAETVAEFALLACIVTPGFNFADFELAEPASLRASYPQVTELIDHLG</sequence>
<accession>A0A317MUJ3</accession>
<dbReference type="Proteomes" id="UP000246569">
    <property type="component" value="Unassembled WGS sequence"/>
</dbReference>
<dbReference type="EMBL" id="QGTJ01000006">
    <property type="protein sequence ID" value="PWV61106.1"/>
    <property type="molecule type" value="Genomic_DNA"/>
</dbReference>
<dbReference type="InterPro" id="IPR011051">
    <property type="entry name" value="RmlC_Cupin_sf"/>
</dbReference>